<keyword evidence="2" id="KW-1185">Reference proteome</keyword>
<evidence type="ECO:0008006" key="3">
    <source>
        <dbReference type="Google" id="ProtNLM"/>
    </source>
</evidence>
<reference evidence="2" key="1">
    <citation type="journal article" date="2019" name="Int. J. Syst. Evol. Microbiol.">
        <title>The Global Catalogue of Microorganisms (GCM) 10K type strain sequencing project: providing services to taxonomists for standard genome sequencing and annotation.</title>
        <authorList>
            <consortium name="The Broad Institute Genomics Platform"/>
            <consortium name="The Broad Institute Genome Sequencing Center for Infectious Disease"/>
            <person name="Wu L."/>
            <person name="Ma J."/>
        </authorList>
    </citation>
    <scope>NUCLEOTIDE SEQUENCE [LARGE SCALE GENOMIC DNA]</scope>
    <source>
        <strain evidence="2">CGMCC 1.15053</strain>
    </source>
</reference>
<evidence type="ECO:0000313" key="1">
    <source>
        <dbReference type="EMBL" id="MFC5846730.1"/>
    </source>
</evidence>
<name>A0ABW1DEM3_9DEIO</name>
<organism evidence="1 2">
    <name type="scientific">Deinococcus petrolearius</name>
    <dbReference type="NCBI Taxonomy" id="1751295"/>
    <lineage>
        <taxon>Bacteria</taxon>
        <taxon>Thermotogati</taxon>
        <taxon>Deinococcota</taxon>
        <taxon>Deinococci</taxon>
        <taxon>Deinococcales</taxon>
        <taxon>Deinococcaceae</taxon>
        <taxon>Deinococcus</taxon>
    </lineage>
</organism>
<protein>
    <recommendedName>
        <fullName evidence="3">Head decoration protein</fullName>
    </recommendedName>
</protein>
<gene>
    <name evidence="1" type="ORF">ACFPQ6_00270</name>
</gene>
<proteinExistence type="predicted"/>
<evidence type="ECO:0000313" key="2">
    <source>
        <dbReference type="Proteomes" id="UP001595979"/>
    </source>
</evidence>
<comment type="caution">
    <text evidence="1">The sequence shown here is derived from an EMBL/GenBank/DDBJ whole genome shotgun (WGS) entry which is preliminary data.</text>
</comment>
<sequence>MTTTTQVLGVARRFVADERTAQSYGLGTSVDFTKFTDAKYAQEDGSKIVPAGTVVALDAAGKVVPPVTTAGSESKEVYVLKADAWSRNLQGGSKGHVGLFSAGGLYENYLPDAVGGALPAALRTLVLKRFTLQAHPSGFVTT</sequence>
<accession>A0ABW1DEM3</accession>
<dbReference type="RefSeq" id="WP_380045031.1">
    <property type="nucleotide sequence ID" value="NZ_JBHSOH010000001.1"/>
</dbReference>
<dbReference type="EMBL" id="JBHSOH010000001">
    <property type="protein sequence ID" value="MFC5846730.1"/>
    <property type="molecule type" value="Genomic_DNA"/>
</dbReference>
<dbReference type="Proteomes" id="UP001595979">
    <property type="component" value="Unassembled WGS sequence"/>
</dbReference>